<dbReference type="AlphaFoldDB" id="A0A6A5HAN9"/>
<dbReference type="SUPFAM" id="SSF52058">
    <property type="entry name" value="L domain-like"/>
    <property type="match status" value="1"/>
</dbReference>
<dbReference type="InterPro" id="IPR001611">
    <property type="entry name" value="Leu-rich_rpt"/>
</dbReference>
<dbReference type="PANTHER" id="PTHR12904">
    <property type="match status" value="1"/>
</dbReference>
<evidence type="ECO:0000313" key="2">
    <source>
        <dbReference type="Proteomes" id="UP000483820"/>
    </source>
</evidence>
<accession>A0A6A5HAN9</accession>
<dbReference type="KEGG" id="crq:GCK72_004154"/>
<dbReference type="InterPro" id="IPR051341">
    <property type="entry name" value="Zyg-11_UBL_adapter"/>
</dbReference>
<dbReference type="InterPro" id="IPR032675">
    <property type="entry name" value="LRR_dom_sf"/>
</dbReference>
<name>A0A6A5HAN9_CAERE</name>
<dbReference type="Gene3D" id="3.80.10.10">
    <property type="entry name" value="Ribonuclease Inhibitor"/>
    <property type="match status" value="2"/>
</dbReference>
<dbReference type="Proteomes" id="UP000483820">
    <property type="component" value="Chromosome II"/>
</dbReference>
<gene>
    <name evidence="1" type="ORF">GCK72_004154</name>
</gene>
<dbReference type="SUPFAM" id="SSF52047">
    <property type="entry name" value="RNI-like"/>
    <property type="match status" value="1"/>
</dbReference>
<dbReference type="GO" id="GO:0031462">
    <property type="term" value="C:Cul2-RING ubiquitin ligase complex"/>
    <property type="evidence" value="ECO:0007669"/>
    <property type="project" value="TreeGrafter"/>
</dbReference>
<evidence type="ECO:0000313" key="1">
    <source>
        <dbReference type="EMBL" id="KAF1764207.1"/>
    </source>
</evidence>
<dbReference type="GeneID" id="9813405"/>
<dbReference type="PROSITE" id="PS51450">
    <property type="entry name" value="LRR"/>
    <property type="match status" value="2"/>
</dbReference>
<protein>
    <submittedName>
        <fullName evidence="1">Uncharacterized protein</fullName>
    </submittedName>
</protein>
<sequence length="1020" mass="117138">MQILPLHVLVSKSIAKGIIDGTLHPTRFPFNPNCHVLTELNRLTLPTYEPEIYTKLLHTFNFSTANHQGFWICRNMIQLFQNQNLTSLALGRFSWCQAYMRKRSRSNCAAVFEDLEHKAMDLSNPINIVAIVGDCLNNDSQKDLLSLSIDTEVHETTKMFLPNWIAPLAEMLPKLQSLSISGRVLEQNDFQALCSGFPHLQKLNISGTRIKNLSGISHLRNLEVLSIGNLKLGSAHDLVNIFNLPNLKVLSLSCEGSCREPCCPRDLLFQFLECDRVMPELVYLDVSFNGLPTHWMGKVMNRCPKLEVLSVIGPITETDLTSAIEIISSHNLPSITKALRHYMLLHNRPMLMELFKILMEVLDNVMDLTAKRELQDCSEVLCEIHQKYQGDYTILDESAPILVMLMIHHQLLEPPHKIDILNCLFYTCNFFLDNSYFNAFYPKFESIFQVVDNPSITKNLDFNIQKFYLVAFRVIGLSIEEESWKVPCIGFLHNILNAVETTEAERQDQISTYSPPSQPAEMEVPTLQVIAAASVANGLAEGSIHPTNFPLSESSSSKILKDLFRLTFTNYSPELYTRLCAMIKVSKVDHKGFWLCDNSIRLFRAQNLRSLTLGRFDWLESHMGRNTYGETKFEDLYHKEMIMQRPTNIVKVLEHVLNDDSQKELMLLNIDTEVYETRRMFCRKWVTPIINMLPQLQSLSIYNRILTAEDFQSICTGFPNLRSLNISGTRLNNLSGISQLQDLEVLSIGNLKFQSSMDLIDIFNLPKLKVLNMSCETSCRRENCCNRVQLLQFLECNRLMPELLSLDVSFNILPNHWFSKVMERCPKIKQVAIIGGIPVWIQGIEVISAHNLKAVNQALKHYMATDNRPMILELLDMATEILEDAFEDEIPLTIEDLQSCSEIVCRINDIYQSDYPIHHKSAPTLSFLLKNRCSNKTKILNCLHYICNFFLDNNYFDKFFPKFEYIFEAIGDQQLLMDATLPTSFKQFYPIALRVLELTTGDEDWKMPCIAFIDRIRLHL</sequence>
<organism evidence="1 2">
    <name type="scientific">Caenorhabditis remanei</name>
    <name type="common">Caenorhabditis vulgaris</name>
    <dbReference type="NCBI Taxonomy" id="31234"/>
    <lineage>
        <taxon>Eukaryota</taxon>
        <taxon>Metazoa</taxon>
        <taxon>Ecdysozoa</taxon>
        <taxon>Nematoda</taxon>
        <taxon>Chromadorea</taxon>
        <taxon>Rhabditida</taxon>
        <taxon>Rhabditina</taxon>
        <taxon>Rhabditomorpha</taxon>
        <taxon>Rhabditoidea</taxon>
        <taxon>Rhabditidae</taxon>
        <taxon>Peloderinae</taxon>
        <taxon>Caenorhabditis</taxon>
    </lineage>
</organism>
<dbReference type="PANTHER" id="PTHR12904:SF28">
    <property type="entry name" value="ATP SYNTHASE SUBUNIT ALPHA-RELATED"/>
    <property type="match status" value="1"/>
</dbReference>
<comment type="caution">
    <text evidence="1">The sequence shown here is derived from an EMBL/GenBank/DDBJ whole genome shotgun (WGS) entry which is preliminary data.</text>
</comment>
<dbReference type="RefSeq" id="XP_053588695.1">
    <property type="nucleotide sequence ID" value="XM_053724501.1"/>
</dbReference>
<dbReference type="EMBL" id="WUAV01000002">
    <property type="protein sequence ID" value="KAF1764207.1"/>
    <property type="molecule type" value="Genomic_DNA"/>
</dbReference>
<proteinExistence type="predicted"/>
<dbReference type="CTD" id="9813405"/>
<reference evidence="1 2" key="1">
    <citation type="submission" date="2019-12" db="EMBL/GenBank/DDBJ databases">
        <title>Chromosome-level assembly of the Caenorhabditis remanei genome.</title>
        <authorList>
            <person name="Teterina A.A."/>
            <person name="Willis J.H."/>
            <person name="Phillips P.C."/>
        </authorList>
    </citation>
    <scope>NUCLEOTIDE SEQUENCE [LARGE SCALE GENOMIC DNA]</scope>
    <source>
        <strain evidence="1 2">PX506</strain>
        <tissue evidence="1">Whole organism</tissue>
    </source>
</reference>